<proteinExistence type="inferred from homology"/>
<dbReference type="PANTHER" id="PTHR10589">
    <property type="entry name" value="UBIQUITIN CARBOXYL-TERMINAL HYDROLASE"/>
    <property type="match status" value="1"/>
</dbReference>
<comment type="similarity">
    <text evidence="2 7 8">Belongs to the peptidase C12 family.</text>
</comment>
<keyword evidence="11" id="KW-1185">Reference proteome</keyword>
<keyword evidence="4 7" id="KW-0833">Ubl conjugation pathway</keyword>
<dbReference type="InterPro" id="IPR036959">
    <property type="entry name" value="Peptidase_C12_UCH_sf"/>
</dbReference>
<accession>A0A0D7A2U7</accession>
<comment type="catalytic activity">
    <reaction evidence="1 7 8">
        <text>Thiol-dependent hydrolysis of ester, thioester, amide, peptide and isopeptide bonds formed by the C-terminal Gly of ubiquitin (a 76-residue protein attached to proteins as an intracellular targeting signal).</text>
        <dbReference type="EC" id="3.4.19.12"/>
    </reaction>
</comment>
<evidence type="ECO:0000256" key="5">
    <source>
        <dbReference type="ARBA" id="ARBA00022801"/>
    </source>
</evidence>
<dbReference type="PROSITE" id="PS52048">
    <property type="entry name" value="UCH_DOMAIN"/>
    <property type="match status" value="1"/>
</dbReference>
<dbReference type="PRINTS" id="PR00707">
    <property type="entry name" value="UBCTHYDRLASE"/>
</dbReference>
<dbReference type="Gene3D" id="3.40.532.10">
    <property type="entry name" value="Peptidase C12, ubiquitin carboxyl-terminal hydrolase"/>
    <property type="match status" value="1"/>
</dbReference>
<sequence length="271" mass="30379">MSGASETPLDLVGGPWAVIESDPGVFTTLLRELGAQKLQLVELYDIEPWAVDHLHPHGLIFCFLWQGDAHRPSDFRDPAADQVWFANQLVDDGCASYAFLNVLMNCPDVYIGQNLTEFRADTEQMSPVMKGLAVSNNEQLRHAHNSLARYGSKGKEKAEESTAMEEDETYHFIGYVPAHGKVWELDGLKTGPLEVGEYTSHKAWMDTARPALRMKMERYGGSGANIRFSLLALVDSAYEIASDEYELVKKAKSTVERVLGERWPAWREKVS</sequence>
<dbReference type="GO" id="GO:0016579">
    <property type="term" value="P:protein deubiquitination"/>
    <property type="evidence" value="ECO:0007669"/>
    <property type="project" value="TreeGrafter"/>
</dbReference>
<feature type="site" description="Transition state stabilizer" evidence="7">
    <location>
        <position position="88"/>
    </location>
</feature>
<evidence type="ECO:0000256" key="2">
    <source>
        <dbReference type="ARBA" id="ARBA00009326"/>
    </source>
</evidence>
<feature type="active site" description="Proton donor" evidence="7">
    <location>
        <position position="171"/>
    </location>
</feature>
<dbReference type="GO" id="GO:0004843">
    <property type="term" value="F:cysteine-type deubiquitinase activity"/>
    <property type="evidence" value="ECO:0007669"/>
    <property type="project" value="UniProtKB-UniRule"/>
</dbReference>
<keyword evidence="6 7" id="KW-0788">Thiol protease</keyword>
<keyword evidence="3 7" id="KW-0645">Protease</keyword>
<dbReference type="PANTHER" id="PTHR10589:SF16">
    <property type="entry name" value="UBIQUITIN CARBOXYL-TERMINAL HYDROLASE ISOZYME L5"/>
    <property type="match status" value="1"/>
</dbReference>
<dbReference type="AlphaFoldDB" id="A0A0D7A2U7"/>
<dbReference type="EMBL" id="KN882067">
    <property type="protein sequence ID" value="KIY44704.1"/>
    <property type="molecule type" value="Genomic_DNA"/>
</dbReference>
<feature type="active site" description="Nucleophile" evidence="7">
    <location>
        <position position="94"/>
    </location>
</feature>
<dbReference type="GO" id="GO:0006511">
    <property type="term" value="P:ubiquitin-dependent protein catabolic process"/>
    <property type="evidence" value="ECO:0007669"/>
    <property type="project" value="UniProtKB-UniRule"/>
</dbReference>
<gene>
    <name evidence="10" type="ORF">FISHEDRAFT_50855</name>
</gene>
<dbReference type="SUPFAM" id="SSF54001">
    <property type="entry name" value="Cysteine proteinases"/>
    <property type="match status" value="1"/>
</dbReference>
<evidence type="ECO:0000256" key="7">
    <source>
        <dbReference type="PROSITE-ProRule" id="PRU01393"/>
    </source>
</evidence>
<evidence type="ECO:0000256" key="6">
    <source>
        <dbReference type="ARBA" id="ARBA00022807"/>
    </source>
</evidence>
<dbReference type="Proteomes" id="UP000054144">
    <property type="component" value="Unassembled WGS sequence"/>
</dbReference>
<dbReference type="EC" id="3.4.19.12" evidence="8"/>
<evidence type="ECO:0000313" key="10">
    <source>
        <dbReference type="EMBL" id="KIY44704.1"/>
    </source>
</evidence>
<protein>
    <recommendedName>
        <fullName evidence="8">Ubiquitin carboxyl-terminal hydrolase</fullName>
        <ecNumber evidence="8">3.4.19.12</ecNumber>
    </recommendedName>
</protein>
<feature type="domain" description="UCH catalytic" evidence="9">
    <location>
        <begin position="15"/>
        <end position="235"/>
    </location>
</feature>
<dbReference type="Pfam" id="PF01088">
    <property type="entry name" value="Peptidase_C12"/>
    <property type="match status" value="1"/>
</dbReference>
<evidence type="ECO:0000313" key="11">
    <source>
        <dbReference type="Proteomes" id="UP000054144"/>
    </source>
</evidence>
<reference evidence="10 11" key="1">
    <citation type="journal article" date="2015" name="Fungal Genet. Biol.">
        <title>Evolution of novel wood decay mechanisms in Agaricales revealed by the genome sequences of Fistulina hepatica and Cylindrobasidium torrendii.</title>
        <authorList>
            <person name="Floudas D."/>
            <person name="Held B.W."/>
            <person name="Riley R."/>
            <person name="Nagy L.G."/>
            <person name="Koehler G."/>
            <person name="Ransdell A.S."/>
            <person name="Younus H."/>
            <person name="Chow J."/>
            <person name="Chiniquy J."/>
            <person name="Lipzen A."/>
            <person name="Tritt A."/>
            <person name="Sun H."/>
            <person name="Haridas S."/>
            <person name="LaButti K."/>
            <person name="Ohm R.A."/>
            <person name="Kues U."/>
            <person name="Blanchette R.A."/>
            <person name="Grigoriev I.V."/>
            <person name="Minto R.E."/>
            <person name="Hibbett D.S."/>
        </authorList>
    </citation>
    <scope>NUCLEOTIDE SEQUENCE [LARGE SCALE GENOMIC DNA]</scope>
    <source>
        <strain evidence="10 11">ATCC 64428</strain>
    </source>
</reference>
<dbReference type="InterPro" id="IPR001578">
    <property type="entry name" value="Peptidase_C12_UCH"/>
</dbReference>
<evidence type="ECO:0000256" key="8">
    <source>
        <dbReference type="RuleBase" id="RU361215"/>
    </source>
</evidence>
<evidence type="ECO:0000256" key="3">
    <source>
        <dbReference type="ARBA" id="ARBA00022670"/>
    </source>
</evidence>
<keyword evidence="5 7" id="KW-0378">Hydrolase</keyword>
<dbReference type="InterPro" id="IPR038765">
    <property type="entry name" value="Papain-like_cys_pep_sf"/>
</dbReference>
<name>A0A0D7A2U7_9AGAR</name>
<evidence type="ECO:0000256" key="1">
    <source>
        <dbReference type="ARBA" id="ARBA00000707"/>
    </source>
</evidence>
<dbReference type="GO" id="GO:0005737">
    <property type="term" value="C:cytoplasm"/>
    <property type="evidence" value="ECO:0007669"/>
    <property type="project" value="TreeGrafter"/>
</dbReference>
<evidence type="ECO:0000256" key="4">
    <source>
        <dbReference type="ARBA" id="ARBA00022786"/>
    </source>
</evidence>
<feature type="site" description="Important for enzyme activity" evidence="7">
    <location>
        <position position="186"/>
    </location>
</feature>
<organism evidence="10 11">
    <name type="scientific">Fistulina hepatica ATCC 64428</name>
    <dbReference type="NCBI Taxonomy" id="1128425"/>
    <lineage>
        <taxon>Eukaryota</taxon>
        <taxon>Fungi</taxon>
        <taxon>Dikarya</taxon>
        <taxon>Basidiomycota</taxon>
        <taxon>Agaricomycotina</taxon>
        <taxon>Agaricomycetes</taxon>
        <taxon>Agaricomycetidae</taxon>
        <taxon>Agaricales</taxon>
        <taxon>Fistulinaceae</taxon>
        <taxon>Fistulina</taxon>
    </lineage>
</organism>
<evidence type="ECO:0000259" key="9">
    <source>
        <dbReference type="PROSITE" id="PS52048"/>
    </source>
</evidence>
<dbReference type="OrthoDB" id="1924260at2759"/>